<dbReference type="RefSeq" id="WP_012636904.1">
    <property type="nucleotide sequence ID" value="NC_011901.1"/>
</dbReference>
<dbReference type="Pfam" id="PF02321">
    <property type="entry name" value="OEP"/>
    <property type="match status" value="1"/>
</dbReference>
<keyword evidence="4" id="KW-1134">Transmembrane beta strand</keyword>
<dbReference type="SUPFAM" id="SSF56954">
    <property type="entry name" value="Outer membrane efflux proteins (OEP)"/>
    <property type="match status" value="1"/>
</dbReference>
<evidence type="ECO:0000256" key="7">
    <source>
        <dbReference type="ARBA" id="ARBA00023237"/>
    </source>
</evidence>
<evidence type="ECO:0000313" key="9">
    <source>
        <dbReference type="Proteomes" id="UP000002383"/>
    </source>
</evidence>
<accession>B8GUQ4</accession>
<keyword evidence="5" id="KW-0812">Transmembrane</keyword>
<evidence type="ECO:0000256" key="6">
    <source>
        <dbReference type="ARBA" id="ARBA00023136"/>
    </source>
</evidence>
<proteinExistence type="inferred from homology"/>
<dbReference type="KEGG" id="tgr:Tgr7_0317"/>
<dbReference type="eggNOG" id="COG1538">
    <property type="taxonomic scope" value="Bacteria"/>
</dbReference>
<dbReference type="InterPro" id="IPR051906">
    <property type="entry name" value="TolC-like"/>
</dbReference>
<protein>
    <submittedName>
        <fullName evidence="8">Outer membrane efflux protein</fullName>
    </submittedName>
</protein>
<evidence type="ECO:0000256" key="5">
    <source>
        <dbReference type="ARBA" id="ARBA00022692"/>
    </source>
</evidence>
<dbReference type="GO" id="GO:0015288">
    <property type="term" value="F:porin activity"/>
    <property type="evidence" value="ECO:0007669"/>
    <property type="project" value="TreeGrafter"/>
</dbReference>
<keyword evidence="9" id="KW-1185">Reference proteome</keyword>
<comment type="subcellular location">
    <subcellularLocation>
        <location evidence="1">Cell outer membrane</location>
    </subcellularLocation>
</comment>
<keyword evidence="3" id="KW-0813">Transport</keyword>
<sequence precursor="true">MMRSGRNAGRAWGRALVGTVLCLATGAMAETRLPSPLTLSDALVFADDEHPAVAQGRAGVLRGEAERLAVESANDLAVGIRLNARWVDPNERAPDQGNNDSQAILRLSKPLYDFGRSSNARAAAETALRGQQEQHLSLVARQRMEIMRRYFDVLMADLAYMRDNEDMAVAYVELDKARSSNELGMLSDIKLLELDTHYQGTLQRRQFSLQATRSTRNRLALALNRPDQVPSDLINPALPGNDRALPEIEELYALAEVGNRRLASLRLEAEAASQRIAARRADRRPVLSLEAEAAHYERVLGGRDDFAAGLVLDIPLYSGGRVDAGVAREQANLYDVQARLRQHELDLRQAVLETWLEIQRLRTQRDHARATADYRDLYLDRSRALYELEVATDLGDAMTQQSAAMLFTAQTEFELALAWERLALLTGQPDFSAVHASHAQGTP</sequence>
<name>B8GUQ4_THISH</name>
<dbReference type="PANTHER" id="PTHR30026">
    <property type="entry name" value="OUTER MEMBRANE PROTEIN TOLC"/>
    <property type="match status" value="1"/>
</dbReference>
<dbReference type="GO" id="GO:0009279">
    <property type="term" value="C:cell outer membrane"/>
    <property type="evidence" value="ECO:0007669"/>
    <property type="project" value="UniProtKB-SubCell"/>
</dbReference>
<keyword evidence="6" id="KW-0472">Membrane</keyword>
<evidence type="ECO:0000256" key="3">
    <source>
        <dbReference type="ARBA" id="ARBA00022448"/>
    </source>
</evidence>
<keyword evidence="7" id="KW-0998">Cell outer membrane</keyword>
<dbReference type="EMBL" id="CP001339">
    <property type="protein sequence ID" value="ACL71415.1"/>
    <property type="molecule type" value="Genomic_DNA"/>
</dbReference>
<gene>
    <name evidence="8" type="ordered locus">Tgr7_0317</name>
</gene>
<reference evidence="8 9" key="1">
    <citation type="journal article" date="2011" name="Stand. Genomic Sci.">
        <title>Complete genome sequence of 'Thioalkalivibrio sulfidophilus' HL-EbGr7.</title>
        <authorList>
            <person name="Muyzer G."/>
            <person name="Sorokin D.Y."/>
            <person name="Mavromatis K."/>
            <person name="Lapidus A."/>
            <person name="Clum A."/>
            <person name="Ivanova N."/>
            <person name="Pati A."/>
            <person name="d'Haeseleer P."/>
            <person name="Woyke T."/>
            <person name="Kyrpides N.C."/>
        </authorList>
    </citation>
    <scope>NUCLEOTIDE SEQUENCE [LARGE SCALE GENOMIC DNA]</scope>
    <source>
        <strain evidence="8 9">HL-EbGR7</strain>
    </source>
</reference>
<dbReference type="STRING" id="396588.Tgr7_0317"/>
<dbReference type="Gene3D" id="1.20.1600.10">
    <property type="entry name" value="Outer membrane efflux proteins (OEP)"/>
    <property type="match status" value="1"/>
</dbReference>
<dbReference type="PANTHER" id="PTHR30026:SF21">
    <property type="entry name" value="SLR1270 PROTEIN"/>
    <property type="match status" value="1"/>
</dbReference>
<evidence type="ECO:0000256" key="2">
    <source>
        <dbReference type="ARBA" id="ARBA00007613"/>
    </source>
</evidence>
<evidence type="ECO:0000256" key="1">
    <source>
        <dbReference type="ARBA" id="ARBA00004442"/>
    </source>
</evidence>
<dbReference type="GO" id="GO:1990281">
    <property type="term" value="C:efflux pump complex"/>
    <property type="evidence" value="ECO:0007669"/>
    <property type="project" value="TreeGrafter"/>
</dbReference>
<comment type="similarity">
    <text evidence="2">Belongs to the outer membrane factor (OMF) (TC 1.B.17) family.</text>
</comment>
<evidence type="ECO:0000256" key="4">
    <source>
        <dbReference type="ARBA" id="ARBA00022452"/>
    </source>
</evidence>
<dbReference type="InterPro" id="IPR003423">
    <property type="entry name" value="OMP_efflux"/>
</dbReference>
<dbReference type="GO" id="GO:0015562">
    <property type="term" value="F:efflux transmembrane transporter activity"/>
    <property type="evidence" value="ECO:0007669"/>
    <property type="project" value="InterPro"/>
</dbReference>
<dbReference type="HOGENOM" id="CLU_050218_0_0_6"/>
<evidence type="ECO:0000313" key="8">
    <source>
        <dbReference type="EMBL" id="ACL71415.1"/>
    </source>
</evidence>
<dbReference type="AlphaFoldDB" id="B8GUQ4"/>
<dbReference type="Proteomes" id="UP000002383">
    <property type="component" value="Chromosome"/>
</dbReference>
<organism evidence="8 9">
    <name type="scientific">Thioalkalivibrio sulfidiphilus (strain HL-EbGR7)</name>
    <dbReference type="NCBI Taxonomy" id="396588"/>
    <lineage>
        <taxon>Bacteria</taxon>
        <taxon>Pseudomonadati</taxon>
        <taxon>Pseudomonadota</taxon>
        <taxon>Gammaproteobacteria</taxon>
        <taxon>Chromatiales</taxon>
        <taxon>Ectothiorhodospiraceae</taxon>
        <taxon>Thioalkalivibrio</taxon>
    </lineage>
</organism>